<dbReference type="InterPro" id="IPR029063">
    <property type="entry name" value="SAM-dependent_MTases_sf"/>
</dbReference>
<gene>
    <name evidence="2" type="ORF">ACFQBM_19705</name>
</gene>
<protein>
    <submittedName>
        <fullName evidence="2">Methyltransferase domain-containing protein</fullName>
    </submittedName>
</protein>
<dbReference type="Proteomes" id="UP001596425">
    <property type="component" value="Unassembled WGS sequence"/>
</dbReference>
<feature type="domain" description="Methyltransferase" evidence="1">
    <location>
        <begin position="64"/>
        <end position="144"/>
    </location>
</feature>
<sequence length="248" mass="27359">MALLWQRRAGGNHYEVRSHGASVRLYSNGVFHSQWNPRDPLKGSLWELLLLPAFFLPGRQVRSVLLLGVGGGALIRLLQQFVGPEKIVGVDLDATHLRIARKYFGVQGAQLVCADARDFVADQLASRGKNSFDLIIDDLFGHGSGEAERAVAADPAWCGKLLQLLGDDGLLVSNFGSRRELLDSGWRERDISTQLRGAWTAEMTAYENAVLAVSRQPLSLAALTARAPDRINPQNPSRRLNCRLKRLP</sequence>
<proteinExistence type="predicted"/>
<dbReference type="GO" id="GO:0008168">
    <property type="term" value="F:methyltransferase activity"/>
    <property type="evidence" value="ECO:0007669"/>
    <property type="project" value="UniProtKB-KW"/>
</dbReference>
<dbReference type="RefSeq" id="WP_193193646.1">
    <property type="nucleotide sequence ID" value="NZ_JACZFR010000049.1"/>
</dbReference>
<dbReference type="EMBL" id="JBHSVR010000001">
    <property type="protein sequence ID" value="MFC6635507.1"/>
    <property type="molecule type" value="Genomic_DNA"/>
</dbReference>
<keyword evidence="3" id="KW-1185">Reference proteome</keyword>
<keyword evidence="2" id="KW-0489">Methyltransferase</keyword>
<organism evidence="2 3">
    <name type="scientific">Microbulbifer taiwanensis</name>
    <dbReference type="NCBI Taxonomy" id="986746"/>
    <lineage>
        <taxon>Bacteria</taxon>
        <taxon>Pseudomonadati</taxon>
        <taxon>Pseudomonadota</taxon>
        <taxon>Gammaproteobacteria</taxon>
        <taxon>Cellvibrionales</taxon>
        <taxon>Microbulbiferaceae</taxon>
        <taxon>Microbulbifer</taxon>
    </lineage>
</organism>
<keyword evidence="2" id="KW-0808">Transferase</keyword>
<reference evidence="3" key="1">
    <citation type="journal article" date="2019" name="Int. J. Syst. Evol. Microbiol.">
        <title>The Global Catalogue of Microorganisms (GCM) 10K type strain sequencing project: providing services to taxonomists for standard genome sequencing and annotation.</title>
        <authorList>
            <consortium name="The Broad Institute Genomics Platform"/>
            <consortium name="The Broad Institute Genome Sequencing Center for Infectious Disease"/>
            <person name="Wu L."/>
            <person name="Ma J."/>
        </authorList>
    </citation>
    <scope>NUCLEOTIDE SEQUENCE [LARGE SCALE GENOMIC DNA]</scope>
    <source>
        <strain evidence="3">CGMCC 1.13718</strain>
    </source>
</reference>
<dbReference type="InterPro" id="IPR041698">
    <property type="entry name" value="Methyltransf_25"/>
</dbReference>
<dbReference type="GO" id="GO:0032259">
    <property type="term" value="P:methylation"/>
    <property type="evidence" value="ECO:0007669"/>
    <property type="project" value="UniProtKB-KW"/>
</dbReference>
<evidence type="ECO:0000313" key="3">
    <source>
        <dbReference type="Proteomes" id="UP001596425"/>
    </source>
</evidence>
<evidence type="ECO:0000313" key="2">
    <source>
        <dbReference type="EMBL" id="MFC6635507.1"/>
    </source>
</evidence>
<evidence type="ECO:0000259" key="1">
    <source>
        <dbReference type="Pfam" id="PF13649"/>
    </source>
</evidence>
<dbReference type="Gene3D" id="3.40.50.150">
    <property type="entry name" value="Vaccinia Virus protein VP39"/>
    <property type="match status" value="1"/>
</dbReference>
<accession>A0ABW1YTS0</accession>
<name>A0ABW1YTS0_9GAMM</name>
<dbReference type="Pfam" id="PF13649">
    <property type="entry name" value="Methyltransf_25"/>
    <property type="match status" value="1"/>
</dbReference>
<dbReference type="SUPFAM" id="SSF53335">
    <property type="entry name" value="S-adenosyl-L-methionine-dependent methyltransferases"/>
    <property type="match status" value="1"/>
</dbReference>
<comment type="caution">
    <text evidence="2">The sequence shown here is derived from an EMBL/GenBank/DDBJ whole genome shotgun (WGS) entry which is preliminary data.</text>
</comment>